<dbReference type="GO" id="GO:0015074">
    <property type="term" value="P:DNA integration"/>
    <property type="evidence" value="ECO:0007669"/>
    <property type="project" value="InterPro"/>
</dbReference>
<dbReference type="PANTHER" id="PTHR30349">
    <property type="entry name" value="PHAGE INTEGRASE-RELATED"/>
    <property type="match status" value="1"/>
</dbReference>
<dbReference type="PROSITE" id="PS51898">
    <property type="entry name" value="TYR_RECOMBINASE"/>
    <property type="match status" value="1"/>
</dbReference>
<dbReference type="AlphaFoldDB" id="D3AA83"/>
<dbReference type="Gene3D" id="1.10.150.130">
    <property type="match status" value="1"/>
</dbReference>
<protein>
    <submittedName>
        <fullName evidence="5">Site-specific recombinase, phage integrase family</fullName>
    </submittedName>
</protein>
<dbReference type="InterPro" id="IPR013762">
    <property type="entry name" value="Integrase-like_cat_sf"/>
</dbReference>
<dbReference type="Pfam" id="PF22022">
    <property type="entry name" value="Phage_int_M"/>
    <property type="match status" value="1"/>
</dbReference>
<dbReference type="GO" id="GO:0003677">
    <property type="term" value="F:DNA binding"/>
    <property type="evidence" value="ECO:0007669"/>
    <property type="project" value="UniProtKB-KW"/>
</dbReference>
<evidence type="ECO:0000313" key="5">
    <source>
        <dbReference type="EMBL" id="EFD01261.1"/>
    </source>
</evidence>
<dbReference type="InterPro" id="IPR053876">
    <property type="entry name" value="Phage_int_M"/>
</dbReference>
<comment type="similarity">
    <text evidence="1">Belongs to the 'phage' integrase family.</text>
</comment>
<organism evidence="5 6">
    <name type="scientific">Hungatella hathewayi DSM 13479</name>
    <dbReference type="NCBI Taxonomy" id="566550"/>
    <lineage>
        <taxon>Bacteria</taxon>
        <taxon>Bacillati</taxon>
        <taxon>Bacillota</taxon>
        <taxon>Clostridia</taxon>
        <taxon>Lachnospirales</taxon>
        <taxon>Lachnospiraceae</taxon>
        <taxon>Hungatella</taxon>
    </lineage>
</organism>
<comment type="caution">
    <text evidence="5">The sequence shown here is derived from an EMBL/GenBank/DDBJ whole genome shotgun (WGS) entry which is preliminary data.</text>
</comment>
<dbReference type="Pfam" id="PF00589">
    <property type="entry name" value="Phage_integrase"/>
    <property type="match status" value="1"/>
</dbReference>
<dbReference type="EMBL" id="ACIO01000031">
    <property type="protein sequence ID" value="EFD01261.1"/>
    <property type="molecule type" value="Genomic_DNA"/>
</dbReference>
<evidence type="ECO:0000256" key="2">
    <source>
        <dbReference type="ARBA" id="ARBA00023125"/>
    </source>
</evidence>
<dbReference type="PANTHER" id="PTHR30349:SF64">
    <property type="entry name" value="PROPHAGE INTEGRASE INTD-RELATED"/>
    <property type="match status" value="1"/>
</dbReference>
<gene>
    <name evidence="5" type="ORF">CLOSTHATH_00504</name>
</gene>
<dbReference type="HOGENOM" id="CLU_027562_17_1_9"/>
<accession>D3AA83</accession>
<proteinExistence type="inferred from homology"/>
<dbReference type="InterPro" id="IPR010998">
    <property type="entry name" value="Integrase_recombinase_N"/>
</dbReference>
<sequence length="424" mass="48682">MKKAPGATNSQSFPTHISARADTHALNKHIVSQLWQKIQGYFYALSKERRSIMPKKRKDGRYSKQVTIGIKDGKPVRKTIYGSTIKELDKNYRDFMSLMDKGIILQEQNTTFKELSELWLTNEKLGSVRDQTISTIKGQLSTVNSYIGDIRIKDLRMSHIESFRSYMIKSKKLAQYNLCLSRIKAIVRYAVQKDIMAKDITAGMKRVKIDKKPKRALTSEERLLFEITDLDSFERCFINLLLYTGLRKCEALALDVKDIDLKKNQIYVSKTLVASKKINTCLQEYTKTAAGLRQIPIPAPLAKILFEFIKGRSGILFPSKSGRYISTLDYKWEKILKKVQAVSSTPLSDDITPHIFRHTYASDLYKAGVDIKQAQYLLGHDDIKTTLDTYTHFGFFDVEPDKLEDYYNAVKMQSNDNIIPMKHA</sequence>
<keyword evidence="3" id="KW-0233">DNA recombination</keyword>
<evidence type="ECO:0000259" key="4">
    <source>
        <dbReference type="PROSITE" id="PS51898"/>
    </source>
</evidence>
<dbReference type="GO" id="GO:0006310">
    <property type="term" value="P:DNA recombination"/>
    <property type="evidence" value="ECO:0007669"/>
    <property type="project" value="UniProtKB-KW"/>
</dbReference>
<dbReference type="GeneID" id="93152311"/>
<evidence type="ECO:0000256" key="1">
    <source>
        <dbReference type="ARBA" id="ARBA00008857"/>
    </source>
</evidence>
<dbReference type="InterPro" id="IPR002104">
    <property type="entry name" value="Integrase_catalytic"/>
</dbReference>
<name>D3AA83_9FIRM</name>
<evidence type="ECO:0000256" key="3">
    <source>
        <dbReference type="ARBA" id="ARBA00023172"/>
    </source>
</evidence>
<dbReference type="InterPro" id="IPR050090">
    <property type="entry name" value="Tyrosine_recombinase_XerCD"/>
</dbReference>
<keyword evidence="2" id="KW-0238">DNA-binding</keyword>
<reference evidence="5 6" key="1">
    <citation type="submission" date="2010-01" db="EMBL/GenBank/DDBJ databases">
        <authorList>
            <person name="Weinstock G."/>
            <person name="Sodergren E."/>
            <person name="Clifton S."/>
            <person name="Fulton L."/>
            <person name="Fulton B."/>
            <person name="Courtney L."/>
            <person name="Fronick C."/>
            <person name="Harrison M."/>
            <person name="Strong C."/>
            <person name="Farmer C."/>
            <person name="Delahaunty K."/>
            <person name="Markovic C."/>
            <person name="Hall O."/>
            <person name="Minx P."/>
            <person name="Tomlinson C."/>
            <person name="Mitreva M."/>
            <person name="Nelson J."/>
            <person name="Hou S."/>
            <person name="Wollam A."/>
            <person name="Pepin K.H."/>
            <person name="Johnson M."/>
            <person name="Bhonagiri V."/>
            <person name="Nash W.E."/>
            <person name="Warren W."/>
            <person name="Chinwalla A."/>
            <person name="Mardis E.R."/>
            <person name="Wilson R.K."/>
        </authorList>
    </citation>
    <scope>NUCLEOTIDE SEQUENCE [LARGE SCALE GENOMIC DNA]</scope>
    <source>
        <strain evidence="5 6">DSM 13479</strain>
    </source>
</reference>
<dbReference type="Proteomes" id="UP000004968">
    <property type="component" value="Unassembled WGS sequence"/>
</dbReference>
<dbReference type="CDD" id="cd01189">
    <property type="entry name" value="INT_ICEBs1_C_like"/>
    <property type="match status" value="1"/>
</dbReference>
<dbReference type="SUPFAM" id="SSF56349">
    <property type="entry name" value="DNA breaking-rejoining enzymes"/>
    <property type="match status" value="1"/>
</dbReference>
<dbReference type="InterPro" id="IPR011010">
    <property type="entry name" value="DNA_brk_join_enz"/>
</dbReference>
<evidence type="ECO:0000313" key="6">
    <source>
        <dbReference type="Proteomes" id="UP000004968"/>
    </source>
</evidence>
<dbReference type="Gene3D" id="1.10.443.10">
    <property type="entry name" value="Intergrase catalytic core"/>
    <property type="match status" value="1"/>
</dbReference>
<feature type="domain" description="Tyr recombinase" evidence="4">
    <location>
        <begin position="211"/>
        <end position="405"/>
    </location>
</feature>
<dbReference type="RefSeq" id="WP_006771060.1">
    <property type="nucleotide sequence ID" value="NZ_GG667610.1"/>
</dbReference>